<accession>A0A3G2KH32</accession>
<dbReference type="KEGG" id="vg:55007122"/>
<sequence length="203" mass="22118">MKSCGECEWQGPELPGPAAAREIHRALHGLGRRFLEALDPIVAAFVPIKPLENLDAPDFPGPGLAGHAECSRGYAGWVADSRKRELRLVMGGKVVGSAILDGSSLHGEVLDPVAVEDLRRGLLGGVSIGPEFNLNEVRFRGEPELFEAMQWPGRMLARNLRAVQEEMGEELRPAVPEGLSVRTEFCHYHGFGDCRTSDCEPLP</sequence>
<dbReference type="EMBL" id="MH834616">
    <property type="protein sequence ID" value="AYN58289.1"/>
    <property type="molecule type" value="Genomic_DNA"/>
</dbReference>
<protein>
    <submittedName>
        <fullName evidence="1">Uncharacterized protein</fullName>
    </submittedName>
</protein>
<dbReference type="Proteomes" id="UP000272119">
    <property type="component" value="Segment"/>
</dbReference>
<dbReference type="GeneID" id="55007122"/>
<name>A0A3G2KH32_9CAUD</name>
<evidence type="ECO:0000313" key="2">
    <source>
        <dbReference type="Proteomes" id="UP000272119"/>
    </source>
</evidence>
<organism evidence="1 2">
    <name type="scientific">Arthrobacter phage Kepler</name>
    <dbReference type="NCBI Taxonomy" id="2419959"/>
    <lineage>
        <taxon>Viruses</taxon>
        <taxon>Duplodnaviria</taxon>
        <taxon>Heunggongvirae</taxon>
        <taxon>Uroviricota</taxon>
        <taxon>Caudoviricetes</taxon>
        <taxon>Coralvirus</taxon>
        <taxon>Coralvirus kepler</taxon>
    </lineage>
</organism>
<keyword evidence="2" id="KW-1185">Reference proteome</keyword>
<evidence type="ECO:0000313" key="1">
    <source>
        <dbReference type="EMBL" id="AYN58289.1"/>
    </source>
</evidence>
<proteinExistence type="predicted"/>
<reference evidence="1 2" key="1">
    <citation type="submission" date="2018-09" db="EMBL/GenBank/DDBJ databases">
        <authorList>
            <person name="Rimple P.A."/>
            <person name="Stoner T.H."/>
            <person name="Garlena R.A."/>
            <person name="Russell D.A."/>
            <person name="Pope W.H."/>
            <person name="Jacobs-Sera D."/>
            <person name="Hatfull G.F."/>
        </authorList>
    </citation>
    <scope>NUCLEOTIDE SEQUENCE [LARGE SCALE GENOMIC DNA]</scope>
</reference>
<dbReference type="RefSeq" id="YP_009815892.1">
    <property type="nucleotide sequence ID" value="NC_048100.1"/>
</dbReference>
<gene>
    <name evidence="1" type="primary">63</name>
    <name evidence="1" type="ORF">PBI_KEPLER_63</name>
</gene>